<dbReference type="Proteomes" id="UP000326179">
    <property type="component" value="Chromosome"/>
</dbReference>
<reference evidence="2 3" key="1">
    <citation type="submission" date="2019-10" db="EMBL/GenBank/DDBJ databases">
        <title>A novel species.</title>
        <authorList>
            <person name="Gao J."/>
        </authorList>
    </citation>
    <scope>NUCLEOTIDE SEQUENCE [LARGE SCALE GENOMIC DNA]</scope>
    <source>
        <strain evidence="2 3">QMT-28</strain>
    </source>
</reference>
<evidence type="ECO:0000256" key="1">
    <source>
        <dbReference type="SAM" id="MobiDB-lite"/>
    </source>
</evidence>
<proteinExistence type="predicted"/>
<evidence type="ECO:0000313" key="2">
    <source>
        <dbReference type="EMBL" id="QFZ74592.1"/>
    </source>
</evidence>
<dbReference type="EMBL" id="CP045643">
    <property type="protein sequence ID" value="QFZ74592.1"/>
    <property type="molecule type" value="Genomic_DNA"/>
</dbReference>
<feature type="compositionally biased region" description="Low complexity" evidence="1">
    <location>
        <begin position="17"/>
        <end position="38"/>
    </location>
</feature>
<protein>
    <submittedName>
        <fullName evidence="2">Uncharacterized protein</fullName>
    </submittedName>
</protein>
<dbReference type="AlphaFoldDB" id="A0A5Q0LBW2"/>
<organism evidence="2 3">
    <name type="scientific">Streptomyces fagopyri</name>
    <dbReference type="NCBI Taxonomy" id="2662397"/>
    <lineage>
        <taxon>Bacteria</taxon>
        <taxon>Bacillati</taxon>
        <taxon>Actinomycetota</taxon>
        <taxon>Actinomycetes</taxon>
        <taxon>Kitasatosporales</taxon>
        <taxon>Streptomycetaceae</taxon>
        <taxon>Streptomyces</taxon>
    </lineage>
</organism>
<accession>A0A5Q0LBW2</accession>
<keyword evidence="3" id="KW-1185">Reference proteome</keyword>
<evidence type="ECO:0000313" key="3">
    <source>
        <dbReference type="Proteomes" id="UP000326179"/>
    </source>
</evidence>
<sequence length="96" mass="9628">MGPSPRAARQRRPLDTADAGAGADANAGAGASAGADAGAGAGAVLAPELSDRLPPPSVPLWKTPPRDASSHRAAPDDDRRPPCGRLIRSADDQSQP</sequence>
<gene>
    <name evidence="2" type="ORF">GFH48_16135</name>
</gene>
<name>A0A5Q0LBW2_9ACTN</name>
<feature type="region of interest" description="Disordered" evidence="1">
    <location>
        <begin position="1"/>
        <end position="96"/>
    </location>
</feature>
<feature type="compositionally biased region" description="Basic and acidic residues" evidence="1">
    <location>
        <begin position="64"/>
        <end position="81"/>
    </location>
</feature>
<dbReference type="KEGG" id="sfy:GFH48_16135"/>